<feature type="compositionally biased region" description="Pro residues" evidence="1">
    <location>
        <begin position="60"/>
        <end position="74"/>
    </location>
</feature>
<dbReference type="Proteomes" id="UP000237655">
    <property type="component" value="Chromosome"/>
</dbReference>
<dbReference type="RefSeq" id="WP_106473076.1">
    <property type="nucleotide sequence ID" value="NZ_CP027665.1"/>
</dbReference>
<dbReference type="AlphaFoldDB" id="A0A2S0MS98"/>
<sequence length="713" mass="76766">MLKIVEALIAQCDKSPSLKVYRSELEQLRRALIRDPVAADQAARDLVLSIRPALRDKLPDPPVRPPVPPAPSDGPHPGIARLRSALNLAQIPAEDVAKSNTPIPVPGGLPPVSGGPPLPDGKQPPRVGAGQAKPPPQPVTGAGAAAPRPPGDTYLSGPLKKMIAPDMFAAPAEQTGPLGDACTRYNYVIHSASVQGVASAVYDAVMTYLRAKNSNKKPGRTGDVDAKLVPALPEVAQAALNDILRKRAEAEGWAEFVPGAIPSVREILESQVAFKPRPAAPPNPDLMAARSSDIGTARLDKNKPKEAFMSPEAVAKSNRQLEEANSFIRFEIIGKPGDDGKVRVKPVFADRPVRASAHGEDHVTIKRINAGRQEEGGGADFLSWADCHRTAQLIMGSEDQPGGVDDSERIVVGTGDGKRALQPLPRGAVQHIRKGKDSGAARALYGMLDACLPGFVGARLAGKPDPGPAEQKVLDELALADTVQQLKIEFDILNSRFTQIWKVVRENKDLDAGIKDGLETRMSKGVAAQVRIYDNVFKDDADYDAADVARASAAIDELKRLVTLMEAESGLVFAGRDAPTVPVPKDMRKTYMAIAEDPALMDALSRELGLNQYARPAVGDAMCQLNDDIRKEEAEDEGRDIWNYHWAGVVMVNDDGSFMALENLSVEDQRAVNEDWYFALYRPDGDGSFHAVNCHDDHVVANATTMVMKRVDT</sequence>
<evidence type="ECO:0000313" key="2">
    <source>
        <dbReference type="EMBL" id="AVO38765.1"/>
    </source>
</evidence>
<feature type="region of interest" description="Disordered" evidence="1">
    <location>
        <begin position="55"/>
        <end position="79"/>
    </location>
</feature>
<dbReference type="KEGG" id="thas:C6Y53_14390"/>
<reference evidence="3" key="1">
    <citation type="submission" date="2018-03" db="EMBL/GenBank/DDBJ databases">
        <title>Genomic analysis of the strain SH-1 isolated from shrimp intestine.</title>
        <authorList>
            <person name="Kim Y.-S."/>
            <person name="Kim S.-E."/>
            <person name="Kim K.-H."/>
        </authorList>
    </citation>
    <scope>NUCLEOTIDE SEQUENCE [LARGE SCALE GENOMIC DNA]</scope>
    <source>
        <strain evidence="3">SH-1</strain>
    </source>
</reference>
<protein>
    <submittedName>
        <fullName evidence="2">Uncharacterized protein</fullName>
    </submittedName>
</protein>
<dbReference type="EMBL" id="CP027665">
    <property type="protein sequence ID" value="AVO38765.1"/>
    <property type="molecule type" value="Genomic_DNA"/>
</dbReference>
<organism evidence="2 3">
    <name type="scientific">Pukyongiella litopenaei</name>
    <dbReference type="NCBI Taxonomy" id="2605946"/>
    <lineage>
        <taxon>Bacteria</taxon>
        <taxon>Pseudomonadati</taxon>
        <taxon>Pseudomonadota</taxon>
        <taxon>Alphaproteobacteria</taxon>
        <taxon>Rhodobacterales</taxon>
        <taxon>Paracoccaceae</taxon>
        <taxon>Pukyongiella</taxon>
    </lineage>
</organism>
<feature type="compositionally biased region" description="Pro residues" evidence="1">
    <location>
        <begin position="103"/>
        <end position="119"/>
    </location>
</feature>
<name>A0A2S0MS98_9RHOB</name>
<gene>
    <name evidence="2" type="ORF">C6Y53_14390</name>
</gene>
<proteinExistence type="predicted"/>
<accession>A0A2S0MS98</accession>
<feature type="region of interest" description="Disordered" evidence="1">
    <location>
        <begin position="98"/>
        <end position="152"/>
    </location>
</feature>
<evidence type="ECO:0000313" key="3">
    <source>
        <dbReference type="Proteomes" id="UP000237655"/>
    </source>
</evidence>
<keyword evidence="3" id="KW-1185">Reference proteome</keyword>
<evidence type="ECO:0000256" key="1">
    <source>
        <dbReference type="SAM" id="MobiDB-lite"/>
    </source>
</evidence>